<dbReference type="PANTHER" id="PTHR47064">
    <property type="entry name" value="PUTATIVE (AFU_ORTHOLOGUE AFUA_1G08990)-RELATED"/>
    <property type="match status" value="1"/>
</dbReference>
<dbReference type="AlphaFoldDB" id="A0A2P5HXX6"/>
<accession>A0A2P5HXX6</accession>
<name>A0A2P5HXX6_DIAHE</name>
<dbReference type="OrthoDB" id="423498at2759"/>
<dbReference type="InParanoid" id="A0A2P5HXX6"/>
<dbReference type="InterPro" id="IPR011042">
    <property type="entry name" value="6-blade_b-propeller_TolB-like"/>
</dbReference>
<protein>
    <submittedName>
        <fullName evidence="2">Gluconolactonase</fullName>
    </submittedName>
</protein>
<gene>
    <name evidence="2" type="ORF">DHEL01_v206511</name>
</gene>
<feature type="domain" description="SMP-30/Gluconolactonase/LRE-like region" evidence="1">
    <location>
        <begin position="180"/>
        <end position="355"/>
    </location>
</feature>
<dbReference type="Gene3D" id="2.120.10.30">
    <property type="entry name" value="TolB, C-terminal domain"/>
    <property type="match status" value="1"/>
</dbReference>
<comment type="caution">
    <text evidence="2">The sequence shown here is derived from an EMBL/GenBank/DDBJ whole genome shotgun (WGS) entry which is preliminary data.</text>
</comment>
<dbReference type="PANTHER" id="PTHR47064:SF2">
    <property type="entry name" value="SMP-30_GLUCONOLACTONASE_LRE-LIKE REGION DOMAIN-CONTAINING PROTEIN-RELATED"/>
    <property type="match status" value="1"/>
</dbReference>
<dbReference type="InterPro" id="IPR013658">
    <property type="entry name" value="SGL"/>
</dbReference>
<dbReference type="STRING" id="158607.A0A2P5HXX6"/>
<sequence>MPGLTKAAALAAALGSQAFAQRTKFTLTHPDLANFTVYDDSFYDVIGASASIELLYNATEPLFHEGAVYVAAADTLFVSSNRIPLPDGQTDDSTSNQMIKLSAVTNVSAPMTQGGGPGSPITVQPVDTSSIVLPNGGVLNTGPRGEQNGIIFTAQGSKTKPGGLFSIPDPVGNPNVSVPLVTSFMGRPFNSLNDVAVLSEIDGETFWFTDPSYGASQGIRDPPQLPNQVYRFDTATNTTRVVADGFQQPNGLAFSLDFNVLYVTDGSASSDNPAGTATIYKYDLAYNQPGTFLANRTVFAFAPEGIPDGIKVDQKGNVWCGTGSGVSVFNNIGELIGEITVKGGASNFGSATFGAFNGERTIFVLGETLLWRVKLWIETGVASS</sequence>
<dbReference type="Pfam" id="PF08450">
    <property type="entry name" value="SGL"/>
    <property type="match status" value="1"/>
</dbReference>
<proteinExistence type="predicted"/>
<keyword evidence="3" id="KW-1185">Reference proteome</keyword>
<dbReference type="EMBL" id="MAVT02000531">
    <property type="protein sequence ID" value="POS75097.1"/>
    <property type="molecule type" value="Genomic_DNA"/>
</dbReference>
<dbReference type="Proteomes" id="UP000094444">
    <property type="component" value="Unassembled WGS sequence"/>
</dbReference>
<dbReference type="InterPro" id="IPR052988">
    <property type="entry name" value="Oryzine_lactonohydrolase"/>
</dbReference>
<reference evidence="2" key="1">
    <citation type="submission" date="2017-09" db="EMBL/GenBank/DDBJ databases">
        <title>Polyketide synthases of a Diaporthe helianthi virulent isolate.</title>
        <authorList>
            <person name="Baroncelli R."/>
        </authorList>
    </citation>
    <scope>NUCLEOTIDE SEQUENCE [LARGE SCALE GENOMIC DNA]</scope>
    <source>
        <strain evidence="2">7/96</strain>
    </source>
</reference>
<evidence type="ECO:0000259" key="1">
    <source>
        <dbReference type="Pfam" id="PF08450"/>
    </source>
</evidence>
<dbReference type="SUPFAM" id="SSF63829">
    <property type="entry name" value="Calcium-dependent phosphotriesterase"/>
    <property type="match status" value="1"/>
</dbReference>
<evidence type="ECO:0000313" key="2">
    <source>
        <dbReference type="EMBL" id="POS75097.1"/>
    </source>
</evidence>
<organism evidence="2 3">
    <name type="scientific">Diaporthe helianthi</name>
    <dbReference type="NCBI Taxonomy" id="158607"/>
    <lineage>
        <taxon>Eukaryota</taxon>
        <taxon>Fungi</taxon>
        <taxon>Dikarya</taxon>
        <taxon>Ascomycota</taxon>
        <taxon>Pezizomycotina</taxon>
        <taxon>Sordariomycetes</taxon>
        <taxon>Sordariomycetidae</taxon>
        <taxon>Diaporthales</taxon>
        <taxon>Diaporthaceae</taxon>
        <taxon>Diaporthe</taxon>
    </lineage>
</organism>
<evidence type="ECO:0000313" key="3">
    <source>
        <dbReference type="Proteomes" id="UP000094444"/>
    </source>
</evidence>